<reference evidence="13" key="2">
    <citation type="submission" date="2022-03" db="EMBL/GenBank/DDBJ databases">
        <title>Draft title - Genomic analysis of global carrot germplasm unveils the trajectory of domestication and the origin of high carotenoid orange carrot.</title>
        <authorList>
            <person name="Iorizzo M."/>
            <person name="Ellison S."/>
            <person name="Senalik D."/>
            <person name="Macko-Podgorni A."/>
            <person name="Grzebelus D."/>
            <person name="Bostan H."/>
            <person name="Rolling W."/>
            <person name="Curaba J."/>
            <person name="Simon P."/>
        </authorList>
    </citation>
    <scope>NUCLEOTIDE SEQUENCE</scope>
    <source>
        <tissue evidence="13">Leaf</tissue>
    </source>
</reference>
<sequence length="373" mass="39885">MGSYSSSSTSSDSLNGLKFGQKIYFEDVGGAGGGGGNNSNKSGGSGSVSCSSAGDVAPASPAKKGRFAAAGGQQPPRCQVEGCKVDLSDAKGYYARHKVCVMHSKSSKVVVSGNEQRFCQQCSRFHNLPEFDQGKRSCRRRLAGHNERRRKPPPGSLLSTRYGGLSSTLYENSSGTGSFVMDFTSYPRATWRDQWTPTRAFEQVAGNQNHEFGRFLPWQSNSESPQPEIQGSTNNNPSHGTNLSSGGFFTGASDSSCALSLLSRQPCNLKGQSSNLGSNYELDTDNCHMGSPTAVHGTNISHLPSGSWDYKGNESGTSTLHMLSDSSLGQLTQPGNRVYAGELQVNQQSGRPSTSLEPSRAYYSSAHNMHWST</sequence>
<evidence type="ECO:0000256" key="6">
    <source>
        <dbReference type="ARBA" id="ARBA00023125"/>
    </source>
</evidence>
<dbReference type="AlphaFoldDB" id="A0AAF1AYK1"/>
<dbReference type="GO" id="GO:0005634">
    <property type="term" value="C:nucleus"/>
    <property type="evidence" value="ECO:0007669"/>
    <property type="project" value="UniProtKB-SubCell"/>
</dbReference>
<dbReference type="PROSITE" id="PS51141">
    <property type="entry name" value="ZF_SBP"/>
    <property type="match status" value="1"/>
</dbReference>
<dbReference type="Gene3D" id="4.10.1100.10">
    <property type="entry name" value="Transcription factor, SBP-box domain"/>
    <property type="match status" value="1"/>
</dbReference>
<feature type="compositionally biased region" description="Low complexity" evidence="11">
    <location>
        <begin position="38"/>
        <end position="57"/>
    </location>
</feature>
<evidence type="ECO:0000259" key="12">
    <source>
        <dbReference type="PROSITE" id="PS51141"/>
    </source>
</evidence>
<proteinExistence type="predicted"/>
<protein>
    <recommendedName>
        <fullName evidence="12">SBP-type domain-containing protein</fullName>
    </recommendedName>
</protein>
<dbReference type="InterPro" id="IPR004333">
    <property type="entry name" value="SBP_dom"/>
</dbReference>
<feature type="region of interest" description="Disordered" evidence="11">
    <location>
        <begin position="215"/>
        <end position="242"/>
    </location>
</feature>
<evidence type="ECO:0000256" key="11">
    <source>
        <dbReference type="SAM" id="MobiDB-lite"/>
    </source>
</evidence>
<keyword evidence="7" id="KW-0804">Transcription</keyword>
<dbReference type="GO" id="GO:0008270">
    <property type="term" value="F:zinc ion binding"/>
    <property type="evidence" value="ECO:0007669"/>
    <property type="project" value="UniProtKB-KW"/>
</dbReference>
<feature type="domain" description="SBP-type" evidence="12">
    <location>
        <begin position="75"/>
        <end position="152"/>
    </location>
</feature>
<evidence type="ECO:0000313" key="14">
    <source>
        <dbReference type="Proteomes" id="UP000077755"/>
    </source>
</evidence>
<evidence type="ECO:0000256" key="4">
    <source>
        <dbReference type="ARBA" id="ARBA00022833"/>
    </source>
</evidence>
<dbReference type="KEGG" id="dcr:108220003"/>
<evidence type="ECO:0000256" key="8">
    <source>
        <dbReference type="ARBA" id="ARBA00023242"/>
    </source>
</evidence>
<evidence type="ECO:0000256" key="9">
    <source>
        <dbReference type="ARBA" id="ARBA00056472"/>
    </source>
</evidence>
<accession>A0AAF1AYK1</accession>
<evidence type="ECO:0000256" key="1">
    <source>
        <dbReference type="ARBA" id="ARBA00004123"/>
    </source>
</evidence>
<keyword evidence="8" id="KW-0539">Nucleus</keyword>
<evidence type="ECO:0000313" key="13">
    <source>
        <dbReference type="EMBL" id="WOH00124.1"/>
    </source>
</evidence>
<keyword evidence="2" id="KW-0479">Metal-binding</keyword>
<organism evidence="13 14">
    <name type="scientific">Daucus carota subsp. sativus</name>
    <name type="common">Carrot</name>
    <dbReference type="NCBI Taxonomy" id="79200"/>
    <lineage>
        <taxon>Eukaryota</taxon>
        <taxon>Viridiplantae</taxon>
        <taxon>Streptophyta</taxon>
        <taxon>Embryophyta</taxon>
        <taxon>Tracheophyta</taxon>
        <taxon>Spermatophyta</taxon>
        <taxon>Magnoliopsida</taxon>
        <taxon>eudicotyledons</taxon>
        <taxon>Gunneridae</taxon>
        <taxon>Pentapetalae</taxon>
        <taxon>asterids</taxon>
        <taxon>campanulids</taxon>
        <taxon>Apiales</taxon>
        <taxon>Apiaceae</taxon>
        <taxon>Apioideae</taxon>
        <taxon>Scandiceae</taxon>
        <taxon>Daucinae</taxon>
        <taxon>Daucus</taxon>
        <taxon>Daucus sect. Daucus</taxon>
    </lineage>
</organism>
<dbReference type="Proteomes" id="UP000077755">
    <property type="component" value="Chromosome 5"/>
</dbReference>
<evidence type="ECO:0000256" key="10">
    <source>
        <dbReference type="PROSITE-ProRule" id="PRU00470"/>
    </source>
</evidence>
<dbReference type="Pfam" id="PF03110">
    <property type="entry name" value="SBP"/>
    <property type="match status" value="1"/>
</dbReference>
<comment type="function">
    <text evidence="9">Probable transcriptional factor. Binds to the promoter of the SQUAMOSA gene.</text>
</comment>
<evidence type="ECO:0000256" key="5">
    <source>
        <dbReference type="ARBA" id="ARBA00023015"/>
    </source>
</evidence>
<evidence type="ECO:0000256" key="7">
    <source>
        <dbReference type="ARBA" id="ARBA00023163"/>
    </source>
</evidence>
<dbReference type="InterPro" id="IPR036893">
    <property type="entry name" value="SBP_sf"/>
</dbReference>
<dbReference type="PANTHER" id="PTHR31251:SF226">
    <property type="entry name" value="SQUAMOSA PROMOTER-BINDING-LIKE PROTEIN 6"/>
    <property type="match status" value="1"/>
</dbReference>
<name>A0AAF1AYK1_DAUCS</name>
<reference evidence="13" key="1">
    <citation type="journal article" date="2016" name="Nat. Genet.">
        <title>A high-quality carrot genome assembly provides new insights into carotenoid accumulation and asterid genome evolution.</title>
        <authorList>
            <person name="Iorizzo M."/>
            <person name="Ellison S."/>
            <person name="Senalik D."/>
            <person name="Zeng P."/>
            <person name="Satapoomin P."/>
            <person name="Huang J."/>
            <person name="Bowman M."/>
            <person name="Iovene M."/>
            <person name="Sanseverino W."/>
            <person name="Cavagnaro P."/>
            <person name="Yildiz M."/>
            <person name="Macko-Podgorni A."/>
            <person name="Moranska E."/>
            <person name="Grzebelus E."/>
            <person name="Grzebelus D."/>
            <person name="Ashrafi H."/>
            <person name="Zheng Z."/>
            <person name="Cheng S."/>
            <person name="Spooner D."/>
            <person name="Van Deynze A."/>
            <person name="Simon P."/>
        </authorList>
    </citation>
    <scope>NUCLEOTIDE SEQUENCE</scope>
    <source>
        <tissue evidence="13">Leaf</tissue>
    </source>
</reference>
<dbReference type="PANTHER" id="PTHR31251">
    <property type="entry name" value="SQUAMOSA PROMOTER-BINDING-LIKE PROTEIN 4"/>
    <property type="match status" value="1"/>
</dbReference>
<feature type="region of interest" description="Disordered" evidence="11">
    <location>
        <begin position="142"/>
        <end position="162"/>
    </location>
</feature>
<feature type="region of interest" description="Disordered" evidence="11">
    <location>
        <begin position="30"/>
        <end position="77"/>
    </location>
</feature>
<feature type="compositionally biased region" description="Polar residues" evidence="11">
    <location>
        <begin position="218"/>
        <end position="242"/>
    </location>
</feature>
<comment type="subcellular location">
    <subcellularLocation>
        <location evidence="1">Nucleus</location>
    </subcellularLocation>
</comment>
<feature type="compositionally biased region" description="Basic residues" evidence="11">
    <location>
        <begin position="142"/>
        <end position="152"/>
    </location>
</feature>
<evidence type="ECO:0000256" key="2">
    <source>
        <dbReference type="ARBA" id="ARBA00022723"/>
    </source>
</evidence>
<keyword evidence="4" id="KW-0862">Zinc</keyword>
<gene>
    <name evidence="13" type="ORF">DCAR_0519482</name>
</gene>
<keyword evidence="3 10" id="KW-0863">Zinc-finger</keyword>
<keyword evidence="5" id="KW-0805">Transcription regulation</keyword>
<dbReference type="FunFam" id="4.10.1100.10:FF:000001">
    <property type="entry name" value="Squamosa promoter-binding-like protein 14"/>
    <property type="match status" value="1"/>
</dbReference>
<keyword evidence="14" id="KW-1185">Reference proteome</keyword>
<dbReference type="SUPFAM" id="SSF103612">
    <property type="entry name" value="SBT domain"/>
    <property type="match status" value="1"/>
</dbReference>
<evidence type="ECO:0000256" key="3">
    <source>
        <dbReference type="ARBA" id="ARBA00022771"/>
    </source>
</evidence>
<dbReference type="InterPro" id="IPR044817">
    <property type="entry name" value="SBP-like"/>
</dbReference>
<dbReference type="GO" id="GO:0003677">
    <property type="term" value="F:DNA binding"/>
    <property type="evidence" value="ECO:0007669"/>
    <property type="project" value="UniProtKB-KW"/>
</dbReference>
<dbReference type="EMBL" id="CP093347">
    <property type="protein sequence ID" value="WOH00124.1"/>
    <property type="molecule type" value="Genomic_DNA"/>
</dbReference>
<keyword evidence="6" id="KW-0238">DNA-binding</keyword>